<proteinExistence type="predicted"/>
<evidence type="ECO:0008006" key="3">
    <source>
        <dbReference type="Google" id="ProtNLM"/>
    </source>
</evidence>
<dbReference type="OrthoDB" id="2851338at2759"/>
<evidence type="ECO:0000313" key="1">
    <source>
        <dbReference type="EMBL" id="KAF1941454.1"/>
    </source>
</evidence>
<reference evidence="1" key="1">
    <citation type="journal article" date="2020" name="Stud. Mycol.">
        <title>101 Dothideomycetes genomes: a test case for predicting lifestyles and emergence of pathogens.</title>
        <authorList>
            <person name="Haridas S."/>
            <person name="Albert R."/>
            <person name="Binder M."/>
            <person name="Bloem J."/>
            <person name="Labutti K."/>
            <person name="Salamov A."/>
            <person name="Andreopoulos B."/>
            <person name="Baker S."/>
            <person name="Barry K."/>
            <person name="Bills G."/>
            <person name="Bluhm B."/>
            <person name="Cannon C."/>
            <person name="Castanera R."/>
            <person name="Culley D."/>
            <person name="Daum C."/>
            <person name="Ezra D."/>
            <person name="Gonzalez J."/>
            <person name="Henrissat B."/>
            <person name="Kuo A."/>
            <person name="Liang C."/>
            <person name="Lipzen A."/>
            <person name="Lutzoni F."/>
            <person name="Magnuson J."/>
            <person name="Mondo S."/>
            <person name="Nolan M."/>
            <person name="Ohm R."/>
            <person name="Pangilinan J."/>
            <person name="Park H.-J."/>
            <person name="Ramirez L."/>
            <person name="Alfaro M."/>
            <person name="Sun H."/>
            <person name="Tritt A."/>
            <person name="Yoshinaga Y."/>
            <person name="Zwiers L.-H."/>
            <person name="Turgeon B."/>
            <person name="Goodwin S."/>
            <person name="Spatafora J."/>
            <person name="Crous P."/>
            <person name="Grigoriev I."/>
        </authorList>
    </citation>
    <scope>NUCLEOTIDE SEQUENCE</scope>
    <source>
        <strain evidence="1">CBS 161.51</strain>
    </source>
</reference>
<dbReference type="AlphaFoldDB" id="A0A6A5SP63"/>
<name>A0A6A5SP63_9PLEO</name>
<organism evidence="1 2">
    <name type="scientific">Clathrospora elynae</name>
    <dbReference type="NCBI Taxonomy" id="706981"/>
    <lineage>
        <taxon>Eukaryota</taxon>
        <taxon>Fungi</taxon>
        <taxon>Dikarya</taxon>
        <taxon>Ascomycota</taxon>
        <taxon>Pezizomycotina</taxon>
        <taxon>Dothideomycetes</taxon>
        <taxon>Pleosporomycetidae</taxon>
        <taxon>Pleosporales</taxon>
        <taxon>Diademaceae</taxon>
        <taxon>Clathrospora</taxon>
    </lineage>
</organism>
<dbReference type="EMBL" id="ML976047">
    <property type="protein sequence ID" value="KAF1941454.1"/>
    <property type="molecule type" value="Genomic_DNA"/>
</dbReference>
<accession>A0A6A5SP63</accession>
<evidence type="ECO:0000313" key="2">
    <source>
        <dbReference type="Proteomes" id="UP000800038"/>
    </source>
</evidence>
<sequence length="164" mass="18284">MTSTIQGPGILFVRSRISPASKQVLDEPTFLKWYDDLHIPEVVSTSGIKSAFRYIDMHKTCPASPKPYLAFYPMLDLAFTLSEEFRGVRVESETLPGSGVVYDLADFDVSYLGFCGATMPKRGHGRAEYIVTAGIRPGNDADMESLDKFFEEVIRKLVEGEVMC</sequence>
<dbReference type="Proteomes" id="UP000800038">
    <property type="component" value="Unassembled WGS sequence"/>
</dbReference>
<keyword evidence="2" id="KW-1185">Reference proteome</keyword>
<gene>
    <name evidence="1" type="ORF">EJ02DRAFT_202598</name>
</gene>
<protein>
    <recommendedName>
        <fullName evidence="3">EthD domain-containing protein</fullName>
    </recommendedName>
</protein>